<evidence type="ECO:0000313" key="2">
    <source>
        <dbReference type="Proteomes" id="UP001589854"/>
    </source>
</evidence>
<dbReference type="EMBL" id="JBHLVO010000024">
    <property type="protein sequence ID" value="MFC0273764.1"/>
    <property type="molecule type" value="Genomic_DNA"/>
</dbReference>
<proteinExistence type="predicted"/>
<comment type="caution">
    <text evidence="1">The sequence shown here is derived from an EMBL/GenBank/DDBJ whole genome shotgun (WGS) entry which is preliminary data.</text>
</comment>
<dbReference type="Proteomes" id="UP001589854">
    <property type="component" value="Unassembled WGS sequence"/>
</dbReference>
<keyword evidence="2" id="KW-1185">Reference proteome</keyword>
<dbReference type="RefSeq" id="WP_378937389.1">
    <property type="nucleotide sequence ID" value="NZ_JBHLVO010000024.1"/>
</dbReference>
<name>A0ABV6GJL3_9BACI</name>
<reference evidence="1 2" key="1">
    <citation type="submission" date="2024-09" db="EMBL/GenBank/DDBJ databases">
        <authorList>
            <person name="Sun Q."/>
            <person name="Mori K."/>
        </authorList>
    </citation>
    <scope>NUCLEOTIDE SEQUENCE [LARGE SCALE GENOMIC DNA]</scope>
    <source>
        <strain evidence="1 2">CCM 7228</strain>
    </source>
</reference>
<gene>
    <name evidence="1" type="ORF">ACFFIX_20465</name>
</gene>
<accession>A0ABV6GJL3</accession>
<organism evidence="1 2">
    <name type="scientific">Metabacillus herbersteinensis</name>
    <dbReference type="NCBI Taxonomy" id="283816"/>
    <lineage>
        <taxon>Bacteria</taxon>
        <taxon>Bacillati</taxon>
        <taxon>Bacillota</taxon>
        <taxon>Bacilli</taxon>
        <taxon>Bacillales</taxon>
        <taxon>Bacillaceae</taxon>
        <taxon>Metabacillus</taxon>
    </lineage>
</organism>
<protein>
    <recommendedName>
        <fullName evidence="3">MerR family transcriptional regulator</fullName>
    </recommendedName>
</protein>
<evidence type="ECO:0000313" key="1">
    <source>
        <dbReference type="EMBL" id="MFC0273764.1"/>
    </source>
</evidence>
<sequence>MSEHIETNVWQITEFAEKITESIDGSVHYNTVAKWFNKLESMGVHYVNRAVGEKIYGDLDLRIGIFIFEKRKENWRLDVIFQNLPKFIETRSFPEEWEGNTPGTDLAEVEAALFRKLNAKVQEQLEQAHKEMLKGFEQVAASSISKMLPEPKSSLEIRQEKFNNAMLQMKINNKLEEEAINKWSEQPETVRIRKVGFFRKEENYEEREKFIRNYKNQNFEYELEKELGIEDER</sequence>
<evidence type="ECO:0008006" key="3">
    <source>
        <dbReference type="Google" id="ProtNLM"/>
    </source>
</evidence>